<feature type="region of interest" description="Disordered" evidence="1">
    <location>
        <begin position="69"/>
        <end position="108"/>
    </location>
</feature>
<evidence type="ECO:0000313" key="3">
    <source>
        <dbReference type="Proteomes" id="UP000605846"/>
    </source>
</evidence>
<accession>A0A8H7BMS2</accession>
<evidence type="ECO:0008006" key="4">
    <source>
        <dbReference type="Google" id="ProtNLM"/>
    </source>
</evidence>
<dbReference type="EMBL" id="JABAYA010000163">
    <property type="protein sequence ID" value="KAF7723109.1"/>
    <property type="molecule type" value="Genomic_DNA"/>
</dbReference>
<feature type="region of interest" description="Disordered" evidence="1">
    <location>
        <begin position="335"/>
        <end position="358"/>
    </location>
</feature>
<dbReference type="OrthoDB" id="5531344at2759"/>
<proteinExistence type="predicted"/>
<dbReference type="Proteomes" id="UP000605846">
    <property type="component" value="Unassembled WGS sequence"/>
</dbReference>
<reference evidence="2" key="1">
    <citation type="submission" date="2020-01" db="EMBL/GenBank/DDBJ databases">
        <title>Genome Sequencing of Three Apophysomyces-Like Fungal Strains Confirms a Novel Fungal Genus in the Mucoromycota with divergent Burkholderia-like Endosymbiotic Bacteria.</title>
        <authorList>
            <person name="Stajich J.E."/>
            <person name="Macias A.M."/>
            <person name="Carter-House D."/>
            <person name="Lovett B."/>
            <person name="Kasson L.R."/>
            <person name="Berry K."/>
            <person name="Grigoriev I."/>
            <person name="Chang Y."/>
            <person name="Spatafora J."/>
            <person name="Kasson M.T."/>
        </authorList>
    </citation>
    <scope>NUCLEOTIDE SEQUENCE</scope>
    <source>
        <strain evidence="2">NRRL A-21654</strain>
    </source>
</reference>
<name>A0A8H7BMS2_9FUNG</name>
<sequence length="358" mass="40858">MAANPSLSWQQELSDFFKAIGLVETSRCLDTEILVLSRQRFEQLPHELEKLVEKLLQSLENHVEAKEAALNPLSTPDQLQGALFTKRKRSTSEEDDEEEQQQERVKRFDSDQVQIRASNQEVQQRIQTFIQAKQNDIDASNRTEFLNRPDPTVADVTCARADAREINRNIQMKFDIVNNEDGPLARSMLANAASRSIYGEEAASSNATEKSADSRLRPIEEHLNVQFQPGKFTLTERIKILENTLMEIERQYPVWAAIHFNQPNRTYPPPPPITYISRNSPSFSETQFTSSTLPTIRDDTPTYTATQIMPSDERMQIKTTGRANSSLTRAVIEQFNKQRSSPPATLSRRTETELSIMK</sequence>
<protein>
    <recommendedName>
        <fullName evidence="4">MAP3K12-binding inhibitory protein 1</fullName>
    </recommendedName>
</protein>
<gene>
    <name evidence="2" type="ORF">EC973_002339</name>
</gene>
<evidence type="ECO:0000313" key="2">
    <source>
        <dbReference type="EMBL" id="KAF7723109.1"/>
    </source>
</evidence>
<comment type="caution">
    <text evidence="2">The sequence shown here is derived from an EMBL/GenBank/DDBJ whole genome shotgun (WGS) entry which is preliminary data.</text>
</comment>
<evidence type="ECO:0000256" key="1">
    <source>
        <dbReference type="SAM" id="MobiDB-lite"/>
    </source>
</evidence>
<organism evidence="2 3">
    <name type="scientific">Apophysomyces ossiformis</name>
    <dbReference type="NCBI Taxonomy" id="679940"/>
    <lineage>
        <taxon>Eukaryota</taxon>
        <taxon>Fungi</taxon>
        <taxon>Fungi incertae sedis</taxon>
        <taxon>Mucoromycota</taxon>
        <taxon>Mucoromycotina</taxon>
        <taxon>Mucoromycetes</taxon>
        <taxon>Mucorales</taxon>
        <taxon>Mucorineae</taxon>
        <taxon>Mucoraceae</taxon>
        <taxon>Apophysomyces</taxon>
    </lineage>
</organism>
<keyword evidence="3" id="KW-1185">Reference proteome</keyword>
<dbReference type="AlphaFoldDB" id="A0A8H7BMS2"/>
<feature type="compositionally biased region" description="Polar residues" evidence="1">
    <location>
        <begin position="335"/>
        <end position="344"/>
    </location>
</feature>